<proteinExistence type="predicted"/>
<feature type="compositionally biased region" description="Basic residues" evidence="1">
    <location>
        <begin position="306"/>
        <end position="324"/>
    </location>
</feature>
<feature type="compositionally biased region" description="Pro residues" evidence="1">
    <location>
        <begin position="83"/>
        <end position="93"/>
    </location>
</feature>
<dbReference type="AlphaFoldDB" id="A0A9P5PJT9"/>
<sequence>MNRPVGGLIRGRRLLYSYEGLLPPFTVNEILRHHHYLANHPHLRLAGSEATAPQVEGTGQYSRGNPVLSDTSGWVERDKHRSPSPPPPPPPALTMPSRGYGLPPKPVMPLIRSPTPDFERRTGGGGPGNNDRGRADWPRNRRSASPVDNRAQGQRQRRLSEAQFSAPERDRDRDRGRNDPPFSAAPPRRHIATEDMDIDDGPPLHRNDRNNRANEKRDGNGYDRLDHSDRPPPMRRGGSLLDRLSMGSPQNDRPPPSNNNPPPTSLRDRVQIPAKRGREDAVWEERPGQSNGFNGDVDMDDGNVGSKRRRRAQKPRRGRGGGRG</sequence>
<feature type="compositionally biased region" description="Basic and acidic residues" evidence="1">
    <location>
        <begin position="167"/>
        <end position="178"/>
    </location>
</feature>
<feature type="compositionally biased region" description="Basic and acidic residues" evidence="1">
    <location>
        <begin position="202"/>
        <end position="232"/>
    </location>
</feature>
<name>A0A9P5PJT9_9AGAR</name>
<protein>
    <submittedName>
        <fullName evidence="2">Uncharacterized protein</fullName>
    </submittedName>
</protein>
<feature type="compositionally biased region" description="Pro residues" evidence="1">
    <location>
        <begin position="252"/>
        <end position="264"/>
    </location>
</feature>
<reference evidence="2" key="1">
    <citation type="submission" date="2020-11" db="EMBL/GenBank/DDBJ databases">
        <authorList>
            <consortium name="DOE Joint Genome Institute"/>
            <person name="Ahrendt S."/>
            <person name="Riley R."/>
            <person name="Andreopoulos W."/>
            <person name="Labutti K."/>
            <person name="Pangilinan J."/>
            <person name="Ruiz-Duenas F.J."/>
            <person name="Barrasa J.M."/>
            <person name="Sanchez-Garcia M."/>
            <person name="Camarero S."/>
            <person name="Miyauchi S."/>
            <person name="Serrano A."/>
            <person name="Linde D."/>
            <person name="Babiker R."/>
            <person name="Drula E."/>
            <person name="Ayuso-Fernandez I."/>
            <person name="Pacheco R."/>
            <person name="Padilla G."/>
            <person name="Ferreira P."/>
            <person name="Barriuso J."/>
            <person name="Kellner H."/>
            <person name="Castanera R."/>
            <person name="Alfaro M."/>
            <person name="Ramirez L."/>
            <person name="Pisabarro A.G."/>
            <person name="Kuo A."/>
            <person name="Tritt A."/>
            <person name="Lipzen A."/>
            <person name="He G."/>
            <person name="Yan M."/>
            <person name="Ng V."/>
            <person name="Cullen D."/>
            <person name="Martin F."/>
            <person name="Rosso M.-N."/>
            <person name="Henrissat B."/>
            <person name="Hibbett D."/>
            <person name="Martinez A.T."/>
            <person name="Grigoriev I.V."/>
        </authorList>
    </citation>
    <scope>NUCLEOTIDE SEQUENCE</scope>
    <source>
        <strain evidence="2">AH 40177</strain>
    </source>
</reference>
<evidence type="ECO:0000313" key="2">
    <source>
        <dbReference type="EMBL" id="KAF9067079.1"/>
    </source>
</evidence>
<accession>A0A9P5PJT9</accession>
<dbReference type="OrthoDB" id="3056646at2759"/>
<gene>
    <name evidence="2" type="ORF">BDP27DRAFT_942136</name>
</gene>
<organism evidence="2 3">
    <name type="scientific">Rhodocollybia butyracea</name>
    <dbReference type="NCBI Taxonomy" id="206335"/>
    <lineage>
        <taxon>Eukaryota</taxon>
        <taxon>Fungi</taxon>
        <taxon>Dikarya</taxon>
        <taxon>Basidiomycota</taxon>
        <taxon>Agaricomycotina</taxon>
        <taxon>Agaricomycetes</taxon>
        <taxon>Agaricomycetidae</taxon>
        <taxon>Agaricales</taxon>
        <taxon>Marasmiineae</taxon>
        <taxon>Omphalotaceae</taxon>
        <taxon>Rhodocollybia</taxon>
    </lineage>
</organism>
<evidence type="ECO:0000256" key="1">
    <source>
        <dbReference type="SAM" id="MobiDB-lite"/>
    </source>
</evidence>
<keyword evidence="3" id="KW-1185">Reference proteome</keyword>
<feature type="region of interest" description="Disordered" evidence="1">
    <location>
        <begin position="55"/>
        <end position="324"/>
    </location>
</feature>
<dbReference type="Proteomes" id="UP000772434">
    <property type="component" value="Unassembled WGS sequence"/>
</dbReference>
<comment type="caution">
    <text evidence="2">The sequence shown here is derived from an EMBL/GenBank/DDBJ whole genome shotgun (WGS) entry which is preliminary data.</text>
</comment>
<evidence type="ECO:0000313" key="3">
    <source>
        <dbReference type="Proteomes" id="UP000772434"/>
    </source>
</evidence>
<feature type="compositionally biased region" description="Polar residues" evidence="1">
    <location>
        <begin position="57"/>
        <end position="72"/>
    </location>
</feature>
<feature type="compositionally biased region" description="Basic and acidic residues" evidence="1">
    <location>
        <begin position="266"/>
        <end position="287"/>
    </location>
</feature>
<dbReference type="EMBL" id="JADNRY010000078">
    <property type="protein sequence ID" value="KAF9067079.1"/>
    <property type="molecule type" value="Genomic_DNA"/>
</dbReference>